<evidence type="ECO:0000259" key="4">
    <source>
        <dbReference type="PROSITE" id="PS50043"/>
    </source>
</evidence>
<dbReference type="PANTHER" id="PTHR44688">
    <property type="entry name" value="DNA-BINDING TRANSCRIPTIONAL ACTIVATOR DEVR_DOSR"/>
    <property type="match status" value="1"/>
</dbReference>
<keyword evidence="2" id="KW-0238">DNA-binding</keyword>
<keyword evidence="3" id="KW-0804">Transcription</keyword>
<dbReference type="SUPFAM" id="SSF46894">
    <property type="entry name" value="C-terminal effector domain of the bipartite response regulators"/>
    <property type="match status" value="1"/>
</dbReference>
<keyword evidence="1" id="KW-0805">Transcription regulation</keyword>
<name>A0ABW5IFL8_9BACT</name>
<dbReference type="InterPro" id="IPR000792">
    <property type="entry name" value="Tscrpt_reg_LuxR_C"/>
</dbReference>
<proteinExistence type="predicted"/>
<feature type="domain" description="HTH luxR-type" evidence="4">
    <location>
        <begin position="1"/>
        <end position="66"/>
    </location>
</feature>
<evidence type="ECO:0000256" key="2">
    <source>
        <dbReference type="ARBA" id="ARBA00023125"/>
    </source>
</evidence>
<gene>
    <name evidence="5" type="ORF">ACFSRY_00595</name>
</gene>
<protein>
    <submittedName>
        <fullName evidence="5">Helix-turn-helix transcriptional regulator</fullName>
    </submittedName>
</protein>
<dbReference type="PANTHER" id="PTHR44688:SF16">
    <property type="entry name" value="DNA-BINDING TRANSCRIPTIONAL ACTIVATOR DEVR_DOSR"/>
    <property type="match status" value="1"/>
</dbReference>
<comment type="caution">
    <text evidence="5">The sequence shown here is derived from an EMBL/GenBank/DDBJ whole genome shotgun (WGS) entry which is preliminary data.</text>
</comment>
<reference evidence="6" key="1">
    <citation type="journal article" date="2019" name="Int. J. Syst. Evol. Microbiol.">
        <title>The Global Catalogue of Microorganisms (GCM) 10K type strain sequencing project: providing services to taxonomists for standard genome sequencing and annotation.</title>
        <authorList>
            <consortium name="The Broad Institute Genomics Platform"/>
            <consortium name="The Broad Institute Genome Sequencing Center for Infectious Disease"/>
            <person name="Wu L."/>
            <person name="Ma J."/>
        </authorList>
    </citation>
    <scope>NUCLEOTIDE SEQUENCE [LARGE SCALE GENOMIC DNA]</scope>
    <source>
        <strain evidence="6">KCTC 42498</strain>
    </source>
</reference>
<dbReference type="Pfam" id="PF00196">
    <property type="entry name" value="GerE"/>
    <property type="match status" value="1"/>
</dbReference>
<accession>A0ABW5IFL8</accession>
<dbReference type="CDD" id="cd06170">
    <property type="entry name" value="LuxR_C_like"/>
    <property type="match status" value="1"/>
</dbReference>
<organism evidence="5 6">
    <name type="scientific">Pontibacter locisalis</name>
    <dbReference type="NCBI Taxonomy" id="1719035"/>
    <lineage>
        <taxon>Bacteria</taxon>
        <taxon>Pseudomonadati</taxon>
        <taxon>Bacteroidota</taxon>
        <taxon>Cytophagia</taxon>
        <taxon>Cytophagales</taxon>
        <taxon>Hymenobacteraceae</taxon>
        <taxon>Pontibacter</taxon>
    </lineage>
</organism>
<dbReference type="InterPro" id="IPR016032">
    <property type="entry name" value="Sig_transdc_resp-reg_C-effctor"/>
</dbReference>
<dbReference type="RefSeq" id="WP_377502263.1">
    <property type="nucleotide sequence ID" value="NZ_JBHULU010000001.1"/>
</dbReference>
<dbReference type="PRINTS" id="PR00038">
    <property type="entry name" value="HTHLUXR"/>
</dbReference>
<dbReference type="Gene3D" id="1.10.10.10">
    <property type="entry name" value="Winged helix-like DNA-binding domain superfamily/Winged helix DNA-binding domain"/>
    <property type="match status" value="1"/>
</dbReference>
<dbReference type="InterPro" id="IPR036388">
    <property type="entry name" value="WH-like_DNA-bd_sf"/>
</dbReference>
<keyword evidence="6" id="KW-1185">Reference proteome</keyword>
<dbReference type="Proteomes" id="UP001597544">
    <property type="component" value="Unassembled WGS sequence"/>
</dbReference>
<evidence type="ECO:0000256" key="3">
    <source>
        <dbReference type="ARBA" id="ARBA00023163"/>
    </source>
</evidence>
<dbReference type="PROSITE" id="PS50043">
    <property type="entry name" value="HTH_LUXR_2"/>
    <property type="match status" value="1"/>
</dbReference>
<sequence length="69" mass="8163">MDRNLKPFTSKECKIIAFLAEGYTYKQIGDKLKWSEHTVEDTLLQMRQKLEVKHPFELISWAYMTGILV</sequence>
<dbReference type="SMART" id="SM00421">
    <property type="entry name" value="HTH_LUXR"/>
    <property type="match status" value="1"/>
</dbReference>
<evidence type="ECO:0000313" key="6">
    <source>
        <dbReference type="Proteomes" id="UP001597544"/>
    </source>
</evidence>
<evidence type="ECO:0000256" key="1">
    <source>
        <dbReference type="ARBA" id="ARBA00023015"/>
    </source>
</evidence>
<dbReference type="EMBL" id="JBHULU010000001">
    <property type="protein sequence ID" value="MFD2512347.1"/>
    <property type="molecule type" value="Genomic_DNA"/>
</dbReference>
<evidence type="ECO:0000313" key="5">
    <source>
        <dbReference type="EMBL" id="MFD2512347.1"/>
    </source>
</evidence>